<dbReference type="Pfam" id="PF15810">
    <property type="entry name" value="CCDC117"/>
    <property type="match status" value="1"/>
</dbReference>
<accession>A0A8S0YNA8</accession>
<dbReference type="AlphaFoldDB" id="A0A8S0YNA8"/>
<organism evidence="2 4">
    <name type="scientific">Arctia plantaginis</name>
    <name type="common">Wood tiger moth</name>
    <name type="synonym">Phalaena plantaginis</name>
    <dbReference type="NCBI Taxonomy" id="874455"/>
    <lineage>
        <taxon>Eukaryota</taxon>
        <taxon>Metazoa</taxon>
        <taxon>Ecdysozoa</taxon>
        <taxon>Arthropoda</taxon>
        <taxon>Hexapoda</taxon>
        <taxon>Insecta</taxon>
        <taxon>Pterygota</taxon>
        <taxon>Neoptera</taxon>
        <taxon>Endopterygota</taxon>
        <taxon>Lepidoptera</taxon>
        <taxon>Glossata</taxon>
        <taxon>Ditrysia</taxon>
        <taxon>Noctuoidea</taxon>
        <taxon>Erebidae</taxon>
        <taxon>Arctiinae</taxon>
        <taxon>Arctia</taxon>
    </lineage>
</organism>
<protein>
    <submittedName>
        <fullName evidence="2">Uncharacterized protein</fullName>
    </submittedName>
</protein>
<feature type="compositionally biased region" description="Basic and acidic residues" evidence="1">
    <location>
        <begin position="205"/>
        <end position="220"/>
    </location>
</feature>
<dbReference type="InterPro" id="IPR029195">
    <property type="entry name" value="HCFC1R1"/>
</dbReference>
<proteinExistence type="predicted"/>
<evidence type="ECO:0000313" key="2">
    <source>
        <dbReference type="EMBL" id="CAB3220532.1"/>
    </source>
</evidence>
<evidence type="ECO:0000313" key="4">
    <source>
        <dbReference type="Proteomes" id="UP000494106"/>
    </source>
</evidence>
<dbReference type="EMBL" id="CADEBC010000045">
    <property type="protein sequence ID" value="CAB3220532.1"/>
    <property type="molecule type" value="Genomic_DNA"/>
</dbReference>
<name>A0A8S0YNA8_ARCPL</name>
<evidence type="ECO:0000256" key="1">
    <source>
        <dbReference type="SAM" id="MobiDB-lite"/>
    </source>
</evidence>
<dbReference type="InterPro" id="IPR031630">
    <property type="entry name" value="CCDC117"/>
</dbReference>
<reference evidence="4 5" key="1">
    <citation type="submission" date="2020-04" db="EMBL/GenBank/DDBJ databases">
        <authorList>
            <person name="Wallbank WR R."/>
            <person name="Pardo Diaz C."/>
            <person name="Kozak K."/>
            <person name="Martin S."/>
            <person name="Jiggins C."/>
            <person name="Moest M."/>
            <person name="Warren A I."/>
            <person name="Byers J.R.P. K."/>
            <person name="Montejo-Kovacevich G."/>
            <person name="Yen C E."/>
        </authorList>
    </citation>
    <scope>NUCLEOTIDE SEQUENCE [LARGE SCALE GENOMIC DNA]</scope>
</reference>
<dbReference type="Proteomes" id="UP000494106">
    <property type="component" value="Unassembled WGS sequence"/>
</dbReference>
<gene>
    <name evidence="3" type="ORF">APLA_LOCUS11468</name>
    <name evidence="2" type="ORF">APLA_LOCUS329</name>
</gene>
<dbReference type="Proteomes" id="UP000494256">
    <property type="component" value="Unassembled WGS sequence"/>
</dbReference>
<dbReference type="PANTHER" id="PTHR16246:SF2">
    <property type="entry name" value="HOST CELL FACTOR C1 REGULATOR 1"/>
    <property type="match status" value="1"/>
</dbReference>
<dbReference type="EMBL" id="CADEBD010000327">
    <property type="protein sequence ID" value="CAB3246316.1"/>
    <property type="molecule type" value="Genomic_DNA"/>
</dbReference>
<dbReference type="OrthoDB" id="10022757at2759"/>
<sequence length="235" mass="26377">MDVYGFPPYPYNQSDELAKQTFAQQALGSTVPYPNRMLPEPHVMPVPTGAPWNVHGVSWGMPSPPGLVHFTAAGRQALNAQEQRLSPLIYCKRKSLDVEPVIPAKQRITEEKMAAHLSGLHISSEYTSHSLAADDTMDINMEPPTPSTSSLSAMEKLKGHTIVLSEELKKLQDEPLLPAALIERMEKPRMSLVVWKPRENILETLKEDEKQNKDEQEPQRRNGVLVHQLVDDVDM</sequence>
<feature type="region of interest" description="Disordered" evidence="1">
    <location>
        <begin position="205"/>
        <end position="235"/>
    </location>
</feature>
<keyword evidence="4" id="KW-1185">Reference proteome</keyword>
<evidence type="ECO:0000313" key="3">
    <source>
        <dbReference type="EMBL" id="CAB3246316.1"/>
    </source>
</evidence>
<evidence type="ECO:0000313" key="5">
    <source>
        <dbReference type="Proteomes" id="UP000494256"/>
    </source>
</evidence>
<dbReference type="PANTHER" id="PTHR16246">
    <property type="entry name" value="HOST CELL FACTOR C1 REGULATOR 1"/>
    <property type="match status" value="1"/>
</dbReference>
<comment type="caution">
    <text evidence="2">The sequence shown here is derived from an EMBL/GenBank/DDBJ whole genome shotgun (WGS) entry which is preliminary data.</text>
</comment>